<dbReference type="Proteomes" id="UP000811282">
    <property type="component" value="Unassembled WGS sequence"/>
</dbReference>
<sequence length="308" mass="34157">MDSATLRQQLKSVYDSLPKQERLAASFVLDHPQEIAVMSMREQASLAGVPPSTMTRLAKRLGLDGFDQLRAVFVNAARAQGHEYGSRVPGLVEMKRKMGEASLVMDMVNTLNSHTQKLCQQDNLDAIVRAAHMLASARTIYCLGLRSSFPVAFHFAHVASYFQDNVRLIEGAGESGVMSLMGNLGPKDVLLTCSLSPYARRTIALSRYLAQEKVKVITITDNDSSPVARLASETILVHKHTTSFFDMLTPAFLVAELLVALLAASSRQDVRKLVNNTEEKLWAMGEWWSLDYPFAIKPSPRTKFAIRN</sequence>
<organism evidence="6 7">
    <name type="scientific">Candidatus Sodalis endolongispinus</name>
    <dbReference type="NCBI Taxonomy" id="2812662"/>
    <lineage>
        <taxon>Bacteria</taxon>
        <taxon>Pseudomonadati</taxon>
        <taxon>Pseudomonadota</taxon>
        <taxon>Gammaproteobacteria</taxon>
        <taxon>Enterobacterales</taxon>
        <taxon>Bruguierivoracaceae</taxon>
        <taxon>Sodalis</taxon>
    </lineage>
</organism>
<dbReference type="CDD" id="cd05013">
    <property type="entry name" value="SIS_RpiR"/>
    <property type="match status" value="1"/>
</dbReference>
<evidence type="ECO:0000256" key="3">
    <source>
        <dbReference type="ARBA" id="ARBA00023163"/>
    </source>
</evidence>
<dbReference type="InterPro" id="IPR046348">
    <property type="entry name" value="SIS_dom_sf"/>
</dbReference>
<keyword evidence="1" id="KW-0805">Transcription regulation</keyword>
<dbReference type="EMBL" id="JAFJYC010000001">
    <property type="protein sequence ID" value="MBT9431850.1"/>
    <property type="molecule type" value="Genomic_DNA"/>
</dbReference>
<comment type="caution">
    <text evidence="6">The sequence shown here is derived from an EMBL/GenBank/DDBJ whole genome shotgun (WGS) entry which is preliminary data.</text>
</comment>
<dbReference type="PROSITE" id="PS51464">
    <property type="entry name" value="SIS"/>
    <property type="match status" value="1"/>
</dbReference>
<feature type="domain" description="SIS" evidence="5">
    <location>
        <begin position="130"/>
        <end position="273"/>
    </location>
</feature>
<evidence type="ECO:0000259" key="5">
    <source>
        <dbReference type="PROSITE" id="PS51464"/>
    </source>
</evidence>
<protein>
    <submittedName>
        <fullName evidence="6">MurR/RpiR family transcriptional regulator</fullName>
    </submittedName>
</protein>
<dbReference type="Pfam" id="PF01418">
    <property type="entry name" value="HTH_6"/>
    <property type="match status" value="1"/>
</dbReference>
<proteinExistence type="predicted"/>
<dbReference type="PANTHER" id="PTHR30514">
    <property type="entry name" value="GLUCOKINASE"/>
    <property type="match status" value="1"/>
</dbReference>
<evidence type="ECO:0000313" key="7">
    <source>
        <dbReference type="Proteomes" id="UP000811282"/>
    </source>
</evidence>
<dbReference type="InterPro" id="IPR009057">
    <property type="entry name" value="Homeodomain-like_sf"/>
</dbReference>
<dbReference type="RefSeq" id="WP_215669064.1">
    <property type="nucleotide sequence ID" value="NZ_JAFJYC010000001.1"/>
</dbReference>
<keyword evidence="7" id="KW-1185">Reference proteome</keyword>
<evidence type="ECO:0000313" key="6">
    <source>
        <dbReference type="EMBL" id="MBT9431850.1"/>
    </source>
</evidence>
<evidence type="ECO:0000256" key="1">
    <source>
        <dbReference type="ARBA" id="ARBA00023015"/>
    </source>
</evidence>
<keyword evidence="2" id="KW-0238">DNA-binding</keyword>
<dbReference type="InterPro" id="IPR036388">
    <property type="entry name" value="WH-like_DNA-bd_sf"/>
</dbReference>
<dbReference type="SUPFAM" id="SSF53697">
    <property type="entry name" value="SIS domain"/>
    <property type="match status" value="1"/>
</dbReference>
<dbReference type="InterPro" id="IPR001347">
    <property type="entry name" value="SIS_dom"/>
</dbReference>
<dbReference type="Gene3D" id="3.40.50.10490">
    <property type="entry name" value="Glucose-6-phosphate isomerase like protein, domain 1"/>
    <property type="match status" value="1"/>
</dbReference>
<reference evidence="6 7" key="1">
    <citation type="journal article" date="2021" name="Genome Biol. Evol.">
        <title>The evolution of interdependence in a four-way mealybug symbiosis.</title>
        <authorList>
            <person name="Garber A.I."/>
            <person name="Kupper M."/>
            <person name="Laetsch D.R."/>
            <person name="Weldon S.R."/>
            <person name="Ladinsky M.S."/>
            <person name="Bjorkman P.J."/>
            <person name="McCutcheon J.P."/>
        </authorList>
    </citation>
    <scope>NUCLEOTIDE SEQUENCE [LARGE SCALE GENOMIC DNA]</scope>
    <source>
        <strain evidence="6">SOD</strain>
    </source>
</reference>
<evidence type="ECO:0000256" key="2">
    <source>
        <dbReference type="ARBA" id="ARBA00023125"/>
    </source>
</evidence>
<dbReference type="InterPro" id="IPR047640">
    <property type="entry name" value="RpiR-like"/>
</dbReference>
<name>A0ABS5YBC9_9GAMM</name>
<evidence type="ECO:0000259" key="4">
    <source>
        <dbReference type="PROSITE" id="PS51071"/>
    </source>
</evidence>
<dbReference type="InterPro" id="IPR000281">
    <property type="entry name" value="HTH_RpiR"/>
</dbReference>
<accession>A0ABS5YBC9</accession>
<keyword evidence="3" id="KW-0804">Transcription</keyword>
<dbReference type="PANTHER" id="PTHR30514:SF18">
    <property type="entry name" value="RPIR-FAMILY TRANSCRIPTIONAL REGULATOR"/>
    <property type="match status" value="1"/>
</dbReference>
<gene>
    <name evidence="6" type="ORF">JZM24_06335</name>
</gene>
<feature type="domain" description="HTH rpiR-type" evidence="4">
    <location>
        <begin position="4"/>
        <end position="80"/>
    </location>
</feature>
<dbReference type="PROSITE" id="PS51071">
    <property type="entry name" value="HTH_RPIR"/>
    <property type="match status" value="1"/>
</dbReference>
<dbReference type="InterPro" id="IPR035472">
    <property type="entry name" value="RpiR-like_SIS"/>
</dbReference>
<dbReference type="SUPFAM" id="SSF46689">
    <property type="entry name" value="Homeodomain-like"/>
    <property type="match status" value="1"/>
</dbReference>
<dbReference type="Pfam" id="PF01380">
    <property type="entry name" value="SIS"/>
    <property type="match status" value="1"/>
</dbReference>
<dbReference type="Gene3D" id="1.10.10.10">
    <property type="entry name" value="Winged helix-like DNA-binding domain superfamily/Winged helix DNA-binding domain"/>
    <property type="match status" value="1"/>
</dbReference>